<dbReference type="EMBL" id="CP132968">
    <property type="protein sequence ID" value="WMD15702.1"/>
    <property type="molecule type" value="Genomic_DNA"/>
</dbReference>
<sequence length="356" mass="41060">MDYDELLNQPPFGIDQQTKEAWYCELFEKLTKEHKKRCKKYEYFLEAFDHKETFKTIEEIPMLPVGLFKKQELKSIKEEDIFKTITSSGTSDQQVSKIYLDQKNAADQQRTLAKIMEEVIGKKRVPMLIMDSPNVFKDRKMFSARGAGILGFSILSSRRQFAFDQDMDLDIKGIEAFLEKYHEGPILIFGFTYMIWEYFYKTLKKNNQHMDLSRGILIHGGGWKKMQKEAVSPKKYKEEIWKVSGIQKIYDYYGMAEQTGCIYLECDEGHLHASTFSDILIRDMKDFSVCEIGKEGCIEVLSPAATAYPGHAILTEDQGILLGIDDCPCGRKGKYFQVTGRMKHTEIRGCSDTYGA</sequence>
<reference evidence="2" key="1">
    <citation type="submission" date="2023-08" db="EMBL/GenBank/DDBJ databases">
        <title>Complete Genome Sequences of butyrate producing Anaerostipes hadrus strains BA1 and GIF7 isolated from the terminal ileum of a healthy lean male.</title>
        <authorList>
            <person name="Low A."/>
            <person name="Sheludchenko M."/>
            <person name="Cheng H.E."/>
            <person name="Koh X.Q."/>
            <person name="Lee J."/>
        </authorList>
    </citation>
    <scope>NUCLEOTIDE SEQUENCE</scope>
    <source>
        <strain evidence="2">BA1</strain>
    </source>
</reference>
<evidence type="ECO:0000259" key="1">
    <source>
        <dbReference type="Pfam" id="PF04443"/>
    </source>
</evidence>
<dbReference type="GO" id="GO:0008218">
    <property type="term" value="P:bioluminescence"/>
    <property type="evidence" value="ECO:0007669"/>
    <property type="project" value="InterPro"/>
</dbReference>
<dbReference type="Pfam" id="PF04443">
    <property type="entry name" value="LuxE"/>
    <property type="match status" value="1"/>
</dbReference>
<dbReference type="InterPro" id="IPR007534">
    <property type="entry name" value="LuxE"/>
</dbReference>
<dbReference type="Gene3D" id="3.40.50.12780">
    <property type="entry name" value="N-terminal domain of ligase-like"/>
    <property type="match status" value="1"/>
</dbReference>
<dbReference type="GeneID" id="92741718"/>
<dbReference type="AlphaFoldDB" id="A0AAQ3GTC9"/>
<gene>
    <name evidence="2" type="ORF">RBI15_09970</name>
</gene>
<proteinExistence type="predicted"/>
<organism evidence="2 3">
    <name type="scientific">Anaerostipes hadrus</name>
    <dbReference type="NCBI Taxonomy" id="649756"/>
    <lineage>
        <taxon>Bacteria</taxon>
        <taxon>Bacillati</taxon>
        <taxon>Bacillota</taxon>
        <taxon>Clostridia</taxon>
        <taxon>Lachnospirales</taxon>
        <taxon>Lachnospiraceae</taxon>
        <taxon>Anaerostipes</taxon>
    </lineage>
</organism>
<feature type="domain" description="Acyl-protein synthetase LuxE" evidence="1">
    <location>
        <begin position="6"/>
        <end position="353"/>
    </location>
</feature>
<protein>
    <submittedName>
        <fullName evidence="2">Acyl-protein synthetase</fullName>
    </submittedName>
</protein>
<evidence type="ECO:0000313" key="2">
    <source>
        <dbReference type="EMBL" id="WMD15702.1"/>
    </source>
</evidence>
<dbReference type="GO" id="GO:0047474">
    <property type="term" value="F:long-chain fatty acid--protein ligase activity"/>
    <property type="evidence" value="ECO:0007669"/>
    <property type="project" value="InterPro"/>
</dbReference>
<dbReference type="RefSeq" id="WP_306856306.1">
    <property type="nucleotide sequence ID" value="NZ_CP132968.1"/>
</dbReference>
<evidence type="ECO:0000313" key="3">
    <source>
        <dbReference type="Proteomes" id="UP001243496"/>
    </source>
</evidence>
<accession>A0AAQ3GTC9</accession>
<name>A0AAQ3GTC9_ANAHA</name>
<dbReference type="InterPro" id="IPR042099">
    <property type="entry name" value="ANL_N_sf"/>
</dbReference>
<dbReference type="Proteomes" id="UP001243496">
    <property type="component" value="Chromosome"/>
</dbReference>